<evidence type="ECO:0000256" key="1">
    <source>
        <dbReference type="ARBA" id="ARBA00006484"/>
    </source>
</evidence>
<dbReference type="InterPro" id="IPR002347">
    <property type="entry name" value="SDR_fam"/>
</dbReference>
<dbReference type="PRINTS" id="PR00081">
    <property type="entry name" value="GDHRDH"/>
</dbReference>
<dbReference type="Gene3D" id="3.40.50.720">
    <property type="entry name" value="NAD(P)-binding Rossmann-like Domain"/>
    <property type="match status" value="1"/>
</dbReference>
<accession>A0A5B8M4R5</accession>
<keyword evidence="5" id="KW-1185">Reference proteome</keyword>
<protein>
    <submittedName>
        <fullName evidence="4">SDR family oxidoreductase</fullName>
    </submittedName>
</protein>
<proteinExistence type="inferred from homology"/>
<sequence length="251" mass="25856">MRATSLRPVAIVTGGSRGIGAATVLRLARAGHDLVLTYRTDAAAAARVAASARESGAEAVTVCADVVTDEGVEAPFAAARERFGRLDAVVCNAGTTTRFAPLAQTPPEEIRRTIDVNLTATVLTARLAVQEFERTATPGVIVTVSSGAATLGSPGEYTHYAAAKAAVDAFTMGLGKEVGPRGIRVVGVAPGLVDTDLHARTGDADRIERMAPGIPLQRAADPDEIAAAIEWLLSPDASYVTATTLRVAGGR</sequence>
<name>A0A5B8M4R5_9MICO</name>
<dbReference type="PANTHER" id="PTHR43639">
    <property type="entry name" value="OXIDOREDUCTASE, SHORT-CHAIN DEHYDROGENASE/REDUCTASE FAMILY (AFU_ORTHOLOGUE AFUA_5G02870)"/>
    <property type="match status" value="1"/>
</dbReference>
<dbReference type="RefSeq" id="WP_146321095.1">
    <property type="nucleotide sequence ID" value="NZ_CP042305.1"/>
</dbReference>
<dbReference type="EMBL" id="CP042305">
    <property type="protein sequence ID" value="QDZ15326.1"/>
    <property type="molecule type" value="Genomic_DNA"/>
</dbReference>
<dbReference type="KEGG" id="huw:FPZ11_11625"/>
<dbReference type="AlphaFoldDB" id="A0A5B8M4R5"/>
<dbReference type="GO" id="GO:0016491">
    <property type="term" value="F:oxidoreductase activity"/>
    <property type="evidence" value="ECO:0007669"/>
    <property type="project" value="UniProtKB-KW"/>
</dbReference>
<dbReference type="SMART" id="SM00822">
    <property type="entry name" value="PKS_KR"/>
    <property type="match status" value="1"/>
</dbReference>
<dbReference type="FunFam" id="3.40.50.720:FF:000084">
    <property type="entry name" value="Short-chain dehydrogenase reductase"/>
    <property type="match status" value="1"/>
</dbReference>
<dbReference type="PRINTS" id="PR00080">
    <property type="entry name" value="SDRFAMILY"/>
</dbReference>
<dbReference type="InterPro" id="IPR057326">
    <property type="entry name" value="KR_dom"/>
</dbReference>
<reference evidence="4 5" key="1">
    <citation type="submission" date="2019-07" db="EMBL/GenBank/DDBJ databases">
        <title>Full genome sequence of Humibacter sp. WJ7-1.</title>
        <authorList>
            <person name="Im W.-T."/>
        </authorList>
    </citation>
    <scope>NUCLEOTIDE SEQUENCE [LARGE SCALE GENOMIC DNA]</scope>
    <source>
        <strain evidence="4 5">WJ7-1</strain>
    </source>
</reference>
<evidence type="ECO:0000256" key="2">
    <source>
        <dbReference type="ARBA" id="ARBA00023002"/>
    </source>
</evidence>
<dbReference type="Pfam" id="PF13561">
    <property type="entry name" value="adh_short_C2"/>
    <property type="match status" value="1"/>
</dbReference>
<feature type="domain" description="Ketoreductase" evidence="3">
    <location>
        <begin position="8"/>
        <end position="195"/>
    </location>
</feature>
<dbReference type="SUPFAM" id="SSF51735">
    <property type="entry name" value="NAD(P)-binding Rossmann-fold domains"/>
    <property type="match status" value="1"/>
</dbReference>
<organism evidence="4 5">
    <name type="scientific">Humibacter ginsenosidimutans</name>
    <dbReference type="NCBI Taxonomy" id="2599293"/>
    <lineage>
        <taxon>Bacteria</taxon>
        <taxon>Bacillati</taxon>
        <taxon>Actinomycetota</taxon>
        <taxon>Actinomycetes</taxon>
        <taxon>Micrococcales</taxon>
        <taxon>Microbacteriaceae</taxon>
        <taxon>Humibacter</taxon>
    </lineage>
</organism>
<dbReference type="InterPro" id="IPR036291">
    <property type="entry name" value="NAD(P)-bd_dom_sf"/>
</dbReference>
<evidence type="ECO:0000313" key="5">
    <source>
        <dbReference type="Proteomes" id="UP000320216"/>
    </source>
</evidence>
<gene>
    <name evidence="4" type="ORF">FPZ11_11625</name>
</gene>
<comment type="similarity">
    <text evidence="1">Belongs to the short-chain dehydrogenases/reductases (SDR) family.</text>
</comment>
<keyword evidence="2" id="KW-0560">Oxidoreductase</keyword>
<evidence type="ECO:0000259" key="3">
    <source>
        <dbReference type="SMART" id="SM00822"/>
    </source>
</evidence>
<dbReference type="OrthoDB" id="9809287at2"/>
<evidence type="ECO:0000313" key="4">
    <source>
        <dbReference type="EMBL" id="QDZ15326.1"/>
    </source>
</evidence>
<dbReference type="CDD" id="cd05233">
    <property type="entry name" value="SDR_c"/>
    <property type="match status" value="1"/>
</dbReference>
<dbReference type="PANTHER" id="PTHR43639:SF1">
    <property type="entry name" value="SHORT-CHAIN DEHYDROGENASE_REDUCTASE FAMILY PROTEIN"/>
    <property type="match status" value="1"/>
</dbReference>
<dbReference type="Proteomes" id="UP000320216">
    <property type="component" value="Chromosome"/>
</dbReference>